<dbReference type="CDD" id="cd22460">
    <property type="entry name" value="KH-I_PEPPER_rpt2_like"/>
    <property type="match status" value="1"/>
</dbReference>
<organism evidence="5 6">
    <name type="scientific">Amborella trichopoda</name>
    <dbReference type="NCBI Taxonomy" id="13333"/>
    <lineage>
        <taxon>Eukaryota</taxon>
        <taxon>Viridiplantae</taxon>
        <taxon>Streptophyta</taxon>
        <taxon>Embryophyta</taxon>
        <taxon>Tracheophyta</taxon>
        <taxon>Spermatophyta</taxon>
        <taxon>Magnoliopsida</taxon>
        <taxon>Amborellales</taxon>
        <taxon>Amborellaceae</taxon>
        <taxon>Amborella</taxon>
    </lineage>
</organism>
<dbReference type="PANTHER" id="PTHR10288">
    <property type="entry name" value="KH DOMAIN CONTAINING RNA BINDING PROTEIN"/>
    <property type="match status" value="1"/>
</dbReference>
<keyword evidence="2" id="KW-0694">RNA-binding</keyword>
<protein>
    <recommendedName>
        <fullName evidence="4">K Homology domain-containing protein</fullName>
    </recommendedName>
</protein>
<dbReference type="InterPro" id="IPR036612">
    <property type="entry name" value="KH_dom_type_1_sf"/>
</dbReference>
<evidence type="ECO:0000256" key="2">
    <source>
        <dbReference type="PROSITE-ProRule" id="PRU00117"/>
    </source>
</evidence>
<dbReference type="CDD" id="cd00105">
    <property type="entry name" value="KH-I"/>
    <property type="match status" value="1"/>
</dbReference>
<feature type="region of interest" description="Disordered" evidence="3">
    <location>
        <begin position="206"/>
        <end position="229"/>
    </location>
</feature>
<dbReference type="Gene3D" id="3.30.1370.10">
    <property type="entry name" value="K Homology domain, type 1"/>
    <property type="match status" value="3"/>
</dbReference>
<feature type="compositionally biased region" description="Polar residues" evidence="3">
    <location>
        <begin position="207"/>
        <end position="217"/>
    </location>
</feature>
<gene>
    <name evidence="5" type="ORF">AMTR_s00111p00073960</name>
</gene>
<keyword evidence="1" id="KW-0677">Repeat</keyword>
<evidence type="ECO:0000313" key="6">
    <source>
        <dbReference type="Proteomes" id="UP000017836"/>
    </source>
</evidence>
<dbReference type="SMART" id="SM00322">
    <property type="entry name" value="KH"/>
    <property type="match status" value="3"/>
</dbReference>
<dbReference type="GO" id="GO:0005634">
    <property type="term" value="C:nucleus"/>
    <property type="evidence" value="ECO:0000318"/>
    <property type="project" value="GO_Central"/>
</dbReference>
<dbReference type="Pfam" id="PF00013">
    <property type="entry name" value="KH_1"/>
    <property type="match status" value="3"/>
</dbReference>
<keyword evidence="6" id="KW-1185">Reference proteome</keyword>
<dbReference type="InterPro" id="IPR004088">
    <property type="entry name" value="KH_dom_type_1"/>
</dbReference>
<dbReference type="InterPro" id="IPR004087">
    <property type="entry name" value="KH_dom"/>
</dbReference>
<evidence type="ECO:0000256" key="3">
    <source>
        <dbReference type="SAM" id="MobiDB-lite"/>
    </source>
</evidence>
<dbReference type="OMA" id="TIQNPHY"/>
<evidence type="ECO:0000259" key="4">
    <source>
        <dbReference type="SMART" id="SM00322"/>
    </source>
</evidence>
<dbReference type="STRING" id="13333.W1NZS1"/>
<feature type="domain" description="K Homology" evidence="4">
    <location>
        <begin position="237"/>
        <end position="307"/>
    </location>
</feature>
<dbReference type="GO" id="GO:0005737">
    <property type="term" value="C:cytoplasm"/>
    <property type="evidence" value="ECO:0000318"/>
    <property type="project" value="GO_Central"/>
</dbReference>
<sequence>MAGKGAGVLHPNIIPMEKREKNMATRITGVEIGRVIGREGSQIRRIREDTRANIKIADALAPYEDRVILISSRDDDRETSDAEHALYYIAKIILKEDDTSDEKVGGHSSANTIRLLIEGSQAGCLIGYSGQNIKEIRSSSGANIQIMEQKHLPICASTCQSDRLVQISGEVREVLKALEKISYKLRETPPKRVISLKPAYNYGSVPPRTSSHMSSYSDHGYSAHRSSNHRSSTYANDVVTTEISVSESAVGGLIGKGGSNISKIRHQSGALVKVSSGRGERGQRQIHISGGPPQVALAKRLIERYVDSQLHEHDY</sequence>
<dbReference type="AlphaFoldDB" id="W1NZS1"/>
<dbReference type="EMBL" id="KI394940">
    <property type="protein sequence ID" value="ERN00180.1"/>
    <property type="molecule type" value="Genomic_DNA"/>
</dbReference>
<accession>W1NZS1</accession>
<feature type="domain" description="K Homology" evidence="4">
    <location>
        <begin position="17"/>
        <end position="94"/>
    </location>
</feature>
<evidence type="ECO:0000313" key="5">
    <source>
        <dbReference type="EMBL" id="ERN00180.1"/>
    </source>
</evidence>
<dbReference type="Gramene" id="ERN00180">
    <property type="protein sequence ID" value="ERN00180"/>
    <property type="gene ID" value="AMTR_s00111p00073960"/>
</dbReference>
<name>W1NZS1_AMBTC</name>
<feature type="domain" description="K Homology" evidence="4">
    <location>
        <begin position="109"/>
        <end position="186"/>
    </location>
</feature>
<dbReference type="HOGENOM" id="CLU_022670_3_1_1"/>
<dbReference type="eggNOG" id="KOG2190">
    <property type="taxonomic scope" value="Eukaryota"/>
</dbReference>
<dbReference type="SUPFAM" id="SSF54791">
    <property type="entry name" value="Eukaryotic type KH-domain (KH-domain type I)"/>
    <property type="match status" value="3"/>
</dbReference>
<reference evidence="6" key="1">
    <citation type="journal article" date="2013" name="Science">
        <title>The Amborella genome and the evolution of flowering plants.</title>
        <authorList>
            <consortium name="Amborella Genome Project"/>
        </authorList>
    </citation>
    <scope>NUCLEOTIDE SEQUENCE [LARGE SCALE GENOMIC DNA]</scope>
</reference>
<dbReference type="GO" id="GO:0003729">
    <property type="term" value="F:mRNA binding"/>
    <property type="evidence" value="ECO:0000318"/>
    <property type="project" value="GO_Central"/>
</dbReference>
<dbReference type="PROSITE" id="PS50084">
    <property type="entry name" value="KH_TYPE_1"/>
    <property type="match status" value="3"/>
</dbReference>
<evidence type="ECO:0000256" key="1">
    <source>
        <dbReference type="ARBA" id="ARBA00022737"/>
    </source>
</evidence>
<proteinExistence type="predicted"/>
<dbReference type="Proteomes" id="UP000017836">
    <property type="component" value="Unassembled WGS sequence"/>
</dbReference>